<feature type="compositionally biased region" description="Polar residues" evidence="1">
    <location>
        <begin position="60"/>
        <end position="69"/>
    </location>
</feature>
<evidence type="ECO:0000256" key="1">
    <source>
        <dbReference type="SAM" id="MobiDB-lite"/>
    </source>
</evidence>
<reference evidence="2 3" key="1">
    <citation type="submission" date="2016-07" db="EMBL/GenBank/DDBJ databases">
        <title>Pervasive Adenine N6-methylation of Active Genes in Fungi.</title>
        <authorList>
            <consortium name="DOE Joint Genome Institute"/>
            <person name="Mondo S.J."/>
            <person name="Dannebaum R.O."/>
            <person name="Kuo R.C."/>
            <person name="Labutti K."/>
            <person name="Haridas S."/>
            <person name="Kuo A."/>
            <person name="Salamov A."/>
            <person name="Ahrendt S.R."/>
            <person name="Lipzen A."/>
            <person name="Sullivan W."/>
            <person name="Andreopoulos W.B."/>
            <person name="Clum A."/>
            <person name="Lindquist E."/>
            <person name="Daum C."/>
            <person name="Ramamoorthy G.K."/>
            <person name="Gryganskyi A."/>
            <person name="Culley D."/>
            <person name="Magnuson J.K."/>
            <person name="James T.Y."/>
            <person name="O'Malley M.A."/>
            <person name="Stajich J.E."/>
            <person name="Spatafora J.W."/>
            <person name="Visel A."/>
            <person name="Grigoriev I.V."/>
        </authorList>
    </citation>
    <scope>NUCLEOTIDE SEQUENCE [LARGE SCALE GENOMIC DNA]</scope>
    <source>
        <strain evidence="2 3">NRRL 3301</strain>
    </source>
</reference>
<feature type="region of interest" description="Disordered" evidence="1">
    <location>
        <begin position="60"/>
        <end position="82"/>
    </location>
</feature>
<dbReference type="AlphaFoldDB" id="A0A1X2G248"/>
<accession>A0A1X2G248</accession>
<feature type="compositionally biased region" description="Basic residues" evidence="1">
    <location>
        <begin position="72"/>
        <end position="82"/>
    </location>
</feature>
<name>A0A1X2G248_9FUNG</name>
<dbReference type="Proteomes" id="UP000242146">
    <property type="component" value="Unassembled WGS sequence"/>
</dbReference>
<evidence type="ECO:0000313" key="3">
    <source>
        <dbReference type="Proteomes" id="UP000242146"/>
    </source>
</evidence>
<dbReference type="PROSITE" id="PS51257">
    <property type="entry name" value="PROKAR_LIPOPROTEIN"/>
    <property type="match status" value="1"/>
</dbReference>
<evidence type="ECO:0000313" key="2">
    <source>
        <dbReference type="EMBL" id="ORX41622.1"/>
    </source>
</evidence>
<proteinExistence type="predicted"/>
<sequence>MNKTVTVEIPNAVVGVASLASKCWCTALILLATACLLPIGGDYFSLPVFVVTQSNTTANPTNMASATWQRNRPNHATRRRRH</sequence>
<keyword evidence="3" id="KW-1185">Reference proteome</keyword>
<dbReference type="EMBL" id="MCGT01000102">
    <property type="protein sequence ID" value="ORX41622.1"/>
    <property type="molecule type" value="Genomic_DNA"/>
</dbReference>
<organism evidence="2 3">
    <name type="scientific">Hesseltinella vesiculosa</name>
    <dbReference type="NCBI Taxonomy" id="101127"/>
    <lineage>
        <taxon>Eukaryota</taxon>
        <taxon>Fungi</taxon>
        <taxon>Fungi incertae sedis</taxon>
        <taxon>Mucoromycota</taxon>
        <taxon>Mucoromycotina</taxon>
        <taxon>Mucoromycetes</taxon>
        <taxon>Mucorales</taxon>
        <taxon>Cunninghamellaceae</taxon>
        <taxon>Hesseltinella</taxon>
    </lineage>
</organism>
<gene>
    <name evidence="2" type="ORF">DM01DRAFT_1379183</name>
</gene>
<protein>
    <submittedName>
        <fullName evidence="2">Uncharacterized protein</fullName>
    </submittedName>
</protein>
<comment type="caution">
    <text evidence="2">The sequence shown here is derived from an EMBL/GenBank/DDBJ whole genome shotgun (WGS) entry which is preliminary data.</text>
</comment>